<dbReference type="RefSeq" id="WP_113927556.1">
    <property type="nucleotide sequence ID" value="NZ_VTEG01000002.1"/>
</dbReference>
<evidence type="ECO:0000313" key="1">
    <source>
        <dbReference type="EMBL" id="TYS00741.1"/>
    </source>
</evidence>
<dbReference type="EMBL" id="VTEG01000002">
    <property type="protein sequence ID" value="TYS00741.1"/>
    <property type="molecule type" value="Genomic_DNA"/>
</dbReference>
<gene>
    <name evidence="1" type="ORF">FZC84_04395</name>
</gene>
<evidence type="ECO:0000313" key="2">
    <source>
        <dbReference type="Proteomes" id="UP000325182"/>
    </source>
</evidence>
<accession>A0A5D4MIC0</accession>
<dbReference type="Proteomes" id="UP000325182">
    <property type="component" value="Unassembled WGS sequence"/>
</dbReference>
<proteinExistence type="predicted"/>
<reference evidence="1 2" key="1">
    <citation type="submission" date="2019-08" db="EMBL/GenBank/DDBJ databases">
        <title>Bacillus genomes from the desert of Cuatro Cienegas, Coahuila.</title>
        <authorList>
            <person name="Olmedo-Alvarez G."/>
        </authorList>
    </citation>
    <scope>NUCLEOTIDE SEQUENCE [LARGE SCALE GENOMIC DNA]</scope>
    <source>
        <strain evidence="1 2">CH128b_4D</strain>
    </source>
</reference>
<sequence length="72" mass="8161">MKLLSISIVAINNEFSKVTLSIIDLKNPDKKDRKELLTQIRVKSLSIREYPKAAIYVKTAILKNGRLMGFAI</sequence>
<protein>
    <submittedName>
        <fullName evidence="1">Uncharacterized protein</fullName>
    </submittedName>
</protein>
<dbReference type="AlphaFoldDB" id="A0A5D4MIC0"/>
<name>A0A5D4MIC0_9BACI</name>
<organism evidence="1 2">
    <name type="scientific">Rossellomorea vietnamensis</name>
    <dbReference type="NCBI Taxonomy" id="218284"/>
    <lineage>
        <taxon>Bacteria</taxon>
        <taxon>Bacillati</taxon>
        <taxon>Bacillota</taxon>
        <taxon>Bacilli</taxon>
        <taxon>Bacillales</taxon>
        <taxon>Bacillaceae</taxon>
        <taxon>Rossellomorea</taxon>
    </lineage>
</organism>
<comment type="caution">
    <text evidence="1">The sequence shown here is derived from an EMBL/GenBank/DDBJ whole genome shotgun (WGS) entry which is preliminary data.</text>
</comment>